<evidence type="ECO:0000259" key="10">
    <source>
        <dbReference type="Pfam" id="PF23783"/>
    </source>
</evidence>
<dbReference type="GO" id="GO:0005524">
    <property type="term" value="F:ATP binding"/>
    <property type="evidence" value="ECO:0007669"/>
    <property type="project" value="UniProtKB-KW"/>
</dbReference>
<comment type="caution">
    <text evidence="11">The sequence shown here is derived from an EMBL/GenBank/DDBJ whole genome shotgun (WGS) entry which is preliminary data.</text>
</comment>
<dbReference type="Pfam" id="PF23783">
    <property type="entry name" value="Zn_ribbon_TiaS"/>
    <property type="match status" value="1"/>
</dbReference>
<dbReference type="EMBL" id="PGCK01000005">
    <property type="protein sequence ID" value="MCD1294927.1"/>
    <property type="molecule type" value="Genomic_DNA"/>
</dbReference>
<evidence type="ECO:0000259" key="8">
    <source>
        <dbReference type="Pfam" id="PF08489"/>
    </source>
</evidence>
<comment type="subcellular location">
    <subcellularLocation>
        <location evidence="6">Cytoplasm</location>
    </subcellularLocation>
</comment>
<keyword evidence="3 6" id="KW-0819">tRNA processing</keyword>
<dbReference type="CDD" id="cd04482">
    <property type="entry name" value="RPA2_OBF_like"/>
    <property type="match status" value="1"/>
</dbReference>
<evidence type="ECO:0000256" key="3">
    <source>
        <dbReference type="ARBA" id="ARBA00022694"/>
    </source>
</evidence>
<dbReference type="PANTHER" id="PTHR40705">
    <property type="entry name" value="TRNA(ILE2) 2-AGMATINYLCYTIDINE SYNTHETASE TIAS"/>
    <property type="match status" value="1"/>
</dbReference>
<dbReference type="PANTHER" id="PTHR40705:SF1">
    <property type="entry name" value="TRNA(ILE2) 2-AGMATINYLCYTIDINE SYNTHETASE TIAS"/>
    <property type="match status" value="1"/>
</dbReference>
<dbReference type="RefSeq" id="WP_230741760.1">
    <property type="nucleotide sequence ID" value="NZ_PGCK01000005.1"/>
</dbReference>
<evidence type="ECO:0000259" key="7">
    <source>
        <dbReference type="Pfam" id="PF01336"/>
    </source>
</evidence>
<dbReference type="GO" id="GO:0016879">
    <property type="term" value="F:ligase activity, forming carbon-nitrogen bonds"/>
    <property type="evidence" value="ECO:0007669"/>
    <property type="project" value="UniProtKB-UniRule"/>
</dbReference>
<feature type="domain" description="OB" evidence="7">
    <location>
        <begin position="264"/>
        <end position="325"/>
    </location>
</feature>
<keyword evidence="4 6" id="KW-0547">Nucleotide-binding</keyword>
<dbReference type="AlphaFoldDB" id="A0AAP2W658"/>
<dbReference type="GO" id="GO:0002101">
    <property type="term" value="P:tRNA wobble cytosine modification"/>
    <property type="evidence" value="ECO:0007669"/>
    <property type="project" value="UniProtKB-UniRule"/>
</dbReference>
<evidence type="ECO:0000256" key="1">
    <source>
        <dbReference type="ARBA" id="ARBA00022490"/>
    </source>
</evidence>
<evidence type="ECO:0000313" key="12">
    <source>
        <dbReference type="Proteomes" id="UP001320159"/>
    </source>
</evidence>
<dbReference type="GO" id="GO:0003676">
    <property type="term" value="F:nucleic acid binding"/>
    <property type="evidence" value="ECO:0007669"/>
    <property type="project" value="InterPro"/>
</dbReference>
<name>A0AAP2W658_9EURY</name>
<reference evidence="11 12" key="1">
    <citation type="submission" date="2017-11" db="EMBL/GenBank/DDBJ databases">
        <title>Isolation and Characterization of Family Methanocellaceae Species from Potential Methane Hydrate Area Offshore Southwestern Taiwan.</title>
        <authorList>
            <person name="Zhang W.-L."/>
            <person name="Chen W.-C."/>
            <person name="Lai M.-C."/>
            <person name="Chen S.-C."/>
        </authorList>
    </citation>
    <scope>NUCLEOTIDE SEQUENCE [LARGE SCALE GENOMIC DNA]</scope>
    <source>
        <strain evidence="11 12">CWC-04</strain>
    </source>
</reference>
<evidence type="ECO:0000256" key="4">
    <source>
        <dbReference type="ARBA" id="ARBA00022741"/>
    </source>
</evidence>
<dbReference type="HAMAP" id="MF_01892">
    <property type="entry name" value="tRNA_Ile2_agm2C_synt"/>
    <property type="match status" value="1"/>
</dbReference>
<dbReference type="GO" id="GO:0005737">
    <property type="term" value="C:cytoplasm"/>
    <property type="evidence" value="ECO:0007669"/>
    <property type="project" value="UniProtKB-SubCell"/>
</dbReference>
<feature type="domain" description="TiaS FLD" evidence="8">
    <location>
        <begin position="136"/>
        <end position="248"/>
    </location>
</feature>
<feature type="domain" description="TiaS-like TCKD" evidence="9">
    <location>
        <begin position="64"/>
        <end position="133"/>
    </location>
</feature>
<dbReference type="Gene3D" id="3.30.70.2200">
    <property type="match status" value="1"/>
</dbReference>
<comment type="catalytic activity">
    <reaction evidence="6">
        <text>cytidine(34) in tRNA(Ile2) + agmatine + ATP + H2O = 2-agmatinylcytidine(34) in tRNA(Ile2) + AMP + 2 phosphate + 2 H(+)</text>
        <dbReference type="Rhea" id="RHEA:43608"/>
        <dbReference type="Rhea" id="RHEA-COMP:10625"/>
        <dbReference type="Rhea" id="RHEA-COMP:10626"/>
        <dbReference type="ChEBI" id="CHEBI:15377"/>
        <dbReference type="ChEBI" id="CHEBI:15378"/>
        <dbReference type="ChEBI" id="CHEBI:30616"/>
        <dbReference type="ChEBI" id="CHEBI:43474"/>
        <dbReference type="ChEBI" id="CHEBI:58145"/>
        <dbReference type="ChEBI" id="CHEBI:82748"/>
        <dbReference type="ChEBI" id="CHEBI:83545"/>
        <dbReference type="ChEBI" id="CHEBI:456215"/>
        <dbReference type="EC" id="6.3.4.22"/>
    </reaction>
</comment>
<keyword evidence="12" id="KW-1185">Reference proteome</keyword>
<dbReference type="Pfam" id="PF08489">
    <property type="entry name" value="TiaS_FLD"/>
    <property type="match status" value="1"/>
</dbReference>
<evidence type="ECO:0000256" key="5">
    <source>
        <dbReference type="ARBA" id="ARBA00022840"/>
    </source>
</evidence>
<dbReference type="InterPro" id="IPR055394">
    <property type="entry name" value="Zn_ribbon_TiaS"/>
</dbReference>
<dbReference type="Pfam" id="PF22641">
    <property type="entry name" value="TiaS_TCKD"/>
    <property type="match status" value="2"/>
</dbReference>
<dbReference type="Gene3D" id="2.40.50.1010">
    <property type="match status" value="1"/>
</dbReference>
<proteinExistence type="inferred from homology"/>
<evidence type="ECO:0000256" key="6">
    <source>
        <dbReference type="HAMAP-Rule" id="MF_01892"/>
    </source>
</evidence>
<keyword evidence="1 6" id="KW-0963">Cytoplasm</keyword>
<dbReference type="InterPro" id="IPR004365">
    <property type="entry name" value="NA-bd_OB_tRNA"/>
</dbReference>
<feature type="domain" description="TiaS-like TCKD" evidence="9">
    <location>
        <begin position="3"/>
        <end position="59"/>
    </location>
</feature>
<comment type="function">
    <text evidence="6">ATP-dependent agmatine transferase that catalyzes the formation of 2-agmatinylcytidine (agm2C) at the wobble position (C34) of tRNA(Ile2), converting the codon specificity from AUG to AUA.</text>
</comment>
<dbReference type="InterPro" id="IPR053870">
    <property type="entry name" value="TiaS-like_TCKD"/>
</dbReference>
<dbReference type="InterPro" id="IPR013696">
    <property type="entry name" value="TiaS_FLD"/>
</dbReference>
<keyword evidence="2 6" id="KW-0436">Ligase</keyword>
<gene>
    <name evidence="6" type="primary">tiaS</name>
    <name evidence="11" type="ORF">CUJ83_07940</name>
</gene>
<accession>A0AAP2W658</accession>
<sequence length="418" mass="47294">MLYVGLDDTDSKLGMCTTYLAAILAERLGRFGIEEKLLIRLNPNIKYKTRGNAALCIVLRDEDHIDEVERIVVDAVVEFARMEDENTNPGIVIHRGEIPDEVRDYALRVVRDIVEIDEAVSLAKKYGMRVHQFKIGRGVIGALASIGLDLYDHTYELIAYRMPENCGVPRYLDRDSVYAMDSATYPDTWDNVDLHNKVIVFSPHTPDPVLYGIRGNSPEVLLKAQLMLKTEPVERSIIFKTNQGTDMHLIKAGIADARNNRSYILKGRVSTVPYDIRGGHVFFEIEDEGAVIKCAAFEPTKNFRDIVRKLVPGDIVRVFGSVKDDTVNLEKLEIIELAESFKKMAPVCDVCGRRMESAGAGQGYRCRKCKTKAVAPIYEKVERDLELGLYEVPPTARRHLAKQIIRIEDPWCKMHPSR</sequence>
<dbReference type="Proteomes" id="UP001320159">
    <property type="component" value="Unassembled WGS sequence"/>
</dbReference>
<dbReference type="InterPro" id="IPR024913">
    <property type="entry name" value="tRNA_Ile2__agm2C_synt"/>
</dbReference>
<organism evidence="11 12">
    <name type="scientific">Methanooceanicella nereidis</name>
    <dbReference type="NCBI Taxonomy" id="2052831"/>
    <lineage>
        <taxon>Archaea</taxon>
        <taxon>Methanobacteriati</taxon>
        <taxon>Methanobacteriota</taxon>
        <taxon>Stenosarchaea group</taxon>
        <taxon>Methanomicrobia</taxon>
        <taxon>Methanocellales</taxon>
        <taxon>Methanocellaceae</taxon>
        <taxon>Methanooceanicella</taxon>
    </lineage>
</organism>
<comment type="similarity">
    <text evidence="6">Belongs to the TiaS family.</text>
</comment>
<dbReference type="Pfam" id="PF01336">
    <property type="entry name" value="tRNA_anti-codon"/>
    <property type="match status" value="1"/>
</dbReference>
<evidence type="ECO:0000259" key="9">
    <source>
        <dbReference type="Pfam" id="PF22641"/>
    </source>
</evidence>
<keyword evidence="5 6" id="KW-0067">ATP-binding</keyword>
<feature type="domain" description="TiaS C-terminal zinc ribbon" evidence="10">
    <location>
        <begin position="346"/>
        <end position="385"/>
    </location>
</feature>
<dbReference type="EC" id="6.3.4.22" evidence="6"/>
<dbReference type="Gene3D" id="3.90.600.20">
    <property type="match status" value="1"/>
</dbReference>
<evidence type="ECO:0000256" key="2">
    <source>
        <dbReference type="ARBA" id="ARBA00022598"/>
    </source>
</evidence>
<dbReference type="CDD" id="cd00029">
    <property type="entry name" value="C1"/>
    <property type="match status" value="1"/>
</dbReference>
<evidence type="ECO:0000313" key="11">
    <source>
        <dbReference type="EMBL" id="MCD1294927.1"/>
    </source>
</evidence>
<protein>
    <recommendedName>
        <fullName evidence="6">tRNA(Ile2) 2-agmatinylcytidine synthetase TiaS</fullName>
        <shortName evidence="6">tRNA(Ile2)-agm2C synthetase</shortName>
        <ecNumber evidence="6">6.3.4.22</ecNumber>
    </recommendedName>
    <alternativeName>
        <fullName evidence="6">tRNA(Ile2) agmatidine synthetase</fullName>
    </alternativeName>
</protein>